<accession>A0ABQ6HFU4</accession>
<dbReference type="PANTHER" id="PTHR47506">
    <property type="entry name" value="TRANSCRIPTIONAL REGULATORY PROTEIN"/>
    <property type="match status" value="1"/>
</dbReference>
<dbReference type="InterPro" id="IPR001647">
    <property type="entry name" value="HTH_TetR"/>
</dbReference>
<organism evidence="7 8">
    <name type="scientific">Thalassotalea loyana</name>
    <dbReference type="NCBI Taxonomy" id="280483"/>
    <lineage>
        <taxon>Bacteria</taxon>
        <taxon>Pseudomonadati</taxon>
        <taxon>Pseudomonadota</taxon>
        <taxon>Gammaproteobacteria</taxon>
        <taxon>Alteromonadales</taxon>
        <taxon>Colwelliaceae</taxon>
        <taxon>Thalassotalea</taxon>
    </lineage>
</organism>
<proteinExistence type="predicted"/>
<feature type="domain" description="HTH tetR-type" evidence="6">
    <location>
        <begin position="20"/>
        <end position="80"/>
    </location>
</feature>
<keyword evidence="1" id="KW-0805">Transcription regulation</keyword>
<evidence type="ECO:0000313" key="7">
    <source>
        <dbReference type="EMBL" id="GLX86849.1"/>
    </source>
</evidence>
<dbReference type="Proteomes" id="UP001157134">
    <property type="component" value="Unassembled WGS sequence"/>
</dbReference>
<dbReference type="InterPro" id="IPR036271">
    <property type="entry name" value="Tet_transcr_reg_TetR-rel_C_sf"/>
</dbReference>
<feature type="region of interest" description="Disordered" evidence="5">
    <location>
        <begin position="1"/>
        <end position="22"/>
    </location>
</feature>
<dbReference type="InterPro" id="IPR011075">
    <property type="entry name" value="TetR_C"/>
</dbReference>
<evidence type="ECO:0000259" key="6">
    <source>
        <dbReference type="PROSITE" id="PS50977"/>
    </source>
</evidence>
<dbReference type="Pfam" id="PF16925">
    <property type="entry name" value="TetR_C_13"/>
    <property type="match status" value="1"/>
</dbReference>
<comment type="caution">
    <text evidence="7">The sequence shown here is derived from an EMBL/GenBank/DDBJ whole genome shotgun (WGS) entry which is preliminary data.</text>
</comment>
<dbReference type="PANTHER" id="PTHR47506:SF6">
    <property type="entry name" value="HTH-TYPE TRANSCRIPTIONAL REPRESSOR NEMR"/>
    <property type="match status" value="1"/>
</dbReference>
<dbReference type="InterPro" id="IPR009057">
    <property type="entry name" value="Homeodomain-like_sf"/>
</dbReference>
<dbReference type="Pfam" id="PF00440">
    <property type="entry name" value="TetR_N"/>
    <property type="match status" value="1"/>
</dbReference>
<dbReference type="EMBL" id="BSSV01000007">
    <property type="protein sequence ID" value="GLX86849.1"/>
    <property type="molecule type" value="Genomic_DNA"/>
</dbReference>
<evidence type="ECO:0000256" key="5">
    <source>
        <dbReference type="SAM" id="MobiDB-lite"/>
    </source>
</evidence>
<keyword evidence="3" id="KW-0804">Transcription</keyword>
<gene>
    <name evidence="7" type="ORF">tloyanaT_31020</name>
</gene>
<evidence type="ECO:0000256" key="1">
    <source>
        <dbReference type="ARBA" id="ARBA00023015"/>
    </source>
</evidence>
<evidence type="ECO:0000313" key="8">
    <source>
        <dbReference type="Proteomes" id="UP001157134"/>
    </source>
</evidence>
<protein>
    <submittedName>
        <fullName evidence="7">TetR family transcriptional regulator</fullName>
    </submittedName>
</protein>
<dbReference type="SUPFAM" id="SSF48498">
    <property type="entry name" value="Tetracyclin repressor-like, C-terminal domain"/>
    <property type="match status" value="1"/>
</dbReference>
<sequence length="209" mass="23699">MNDVQSKPRRGRPPKSAQSRDTRAELIRSGLEHLTEIGFASAGIEKILKKVGVPKGSFYFYFSNKEAFGHAVLDNYAAYFAKKLDSCLLNTSYSPLERIHHFVEDAKQGMARHEFKRGCLVGNLGQEVEMLPESFRSRLIEIFESWQSRVAACLEEAKRQGELSQAADSALLAEFFWTGWEGAVSRAKLERSVKPLDNYYHFFIQGLAK</sequence>
<evidence type="ECO:0000256" key="2">
    <source>
        <dbReference type="ARBA" id="ARBA00023125"/>
    </source>
</evidence>
<evidence type="ECO:0000256" key="4">
    <source>
        <dbReference type="PROSITE-ProRule" id="PRU00335"/>
    </source>
</evidence>
<keyword evidence="8" id="KW-1185">Reference proteome</keyword>
<keyword evidence="2 4" id="KW-0238">DNA-binding</keyword>
<name>A0ABQ6HFU4_9GAMM</name>
<dbReference type="RefSeq" id="WP_284300277.1">
    <property type="nucleotide sequence ID" value="NZ_BSSV01000007.1"/>
</dbReference>
<dbReference type="SUPFAM" id="SSF46689">
    <property type="entry name" value="Homeodomain-like"/>
    <property type="match status" value="1"/>
</dbReference>
<reference evidence="7 8" key="1">
    <citation type="submission" date="2023-03" db="EMBL/GenBank/DDBJ databases">
        <title>Thalassotalea loyana LMG 22536T draft genome sequence.</title>
        <authorList>
            <person name="Sawabe T."/>
        </authorList>
    </citation>
    <scope>NUCLEOTIDE SEQUENCE [LARGE SCALE GENOMIC DNA]</scope>
    <source>
        <strain evidence="7 8">LMG 22536</strain>
    </source>
</reference>
<dbReference type="PROSITE" id="PS50977">
    <property type="entry name" value="HTH_TETR_2"/>
    <property type="match status" value="1"/>
</dbReference>
<feature type="DNA-binding region" description="H-T-H motif" evidence="4">
    <location>
        <begin position="43"/>
        <end position="62"/>
    </location>
</feature>
<dbReference type="Gene3D" id="1.10.357.10">
    <property type="entry name" value="Tetracycline Repressor, domain 2"/>
    <property type="match status" value="1"/>
</dbReference>
<evidence type="ECO:0000256" key="3">
    <source>
        <dbReference type="ARBA" id="ARBA00023163"/>
    </source>
</evidence>